<dbReference type="OrthoDB" id="9906216at2759"/>
<dbReference type="GO" id="GO:0004523">
    <property type="term" value="F:RNA-DNA hybrid ribonuclease activity"/>
    <property type="evidence" value="ECO:0007669"/>
    <property type="project" value="UniProtKB-EC"/>
</dbReference>
<dbReference type="InterPro" id="IPR000477">
    <property type="entry name" value="RT_dom"/>
</dbReference>
<name>A0A8C6VS84_NAJNA</name>
<dbReference type="Pfam" id="PF00078">
    <property type="entry name" value="RVT_1"/>
    <property type="match status" value="1"/>
</dbReference>
<dbReference type="PROSITE" id="PS00141">
    <property type="entry name" value="ASP_PROTEASE"/>
    <property type="match status" value="1"/>
</dbReference>
<accession>A0A8C6VS84</accession>
<sequence length="398" mass="44716">MKIGGNNMTFLVDTGASRSVVTKLLAPFSADVINVQGVDGSVNCHPFLKPLRCSLNGRDIEHQFLYVPECPIPLLGQDMLCKMGATLSFEEDKMALVMRYSPDEMWRVMVAQEVQVLDTWQEFDVHQLWAEDNLPGYAVHHAPLVIQVKPLAVPVCLWQRSSPRPIAQAIQDQITKFLKAGILTTIQSPWNTPILPIPKPNGSIRPVQDLRIVNNSTITVHAAVSNLYTLLSLVPASAVWFSVVDLKDAFFTIPIHESCQELFAFEWGDPTTGQRKKYSWTRLPQGFKNSPTLFGNALASDLEDFQPCEEGDVLLQNVDDVLITGQTKETCWENTNQLLHLLMDKGYRASRKKAQLVKPQVKYLGYTISQGQRAIGRERKEAVCRTAEPTNRRELQGF</sequence>
<dbReference type="Proteomes" id="UP000694559">
    <property type="component" value="Unplaced"/>
</dbReference>
<dbReference type="EC" id="3.1.26.4" evidence="2"/>
<evidence type="ECO:0000259" key="4">
    <source>
        <dbReference type="PROSITE" id="PS50175"/>
    </source>
</evidence>
<dbReference type="GO" id="GO:0004190">
    <property type="term" value="F:aspartic-type endopeptidase activity"/>
    <property type="evidence" value="ECO:0007669"/>
    <property type="project" value="InterPro"/>
</dbReference>
<dbReference type="GeneTree" id="ENSGT00940000163417"/>
<organism evidence="6 7">
    <name type="scientific">Naja naja</name>
    <name type="common">Indian cobra</name>
    <dbReference type="NCBI Taxonomy" id="35670"/>
    <lineage>
        <taxon>Eukaryota</taxon>
        <taxon>Metazoa</taxon>
        <taxon>Chordata</taxon>
        <taxon>Craniata</taxon>
        <taxon>Vertebrata</taxon>
        <taxon>Euteleostomi</taxon>
        <taxon>Lepidosauria</taxon>
        <taxon>Squamata</taxon>
        <taxon>Bifurcata</taxon>
        <taxon>Unidentata</taxon>
        <taxon>Episquamata</taxon>
        <taxon>Toxicofera</taxon>
        <taxon>Serpentes</taxon>
        <taxon>Colubroidea</taxon>
        <taxon>Elapidae</taxon>
        <taxon>Elapinae</taxon>
        <taxon>Naja</taxon>
    </lineage>
</organism>
<dbReference type="InterPro" id="IPR021109">
    <property type="entry name" value="Peptidase_aspartic_dom_sf"/>
</dbReference>
<dbReference type="GO" id="GO:0006508">
    <property type="term" value="P:proteolysis"/>
    <property type="evidence" value="ECO:0007669"/>
    <property type="project" value="InterPro"/>
</dbReference>
<dbReference type="PANTHER" id="PTHR33064">
    <property type="entry name" value="POL PROTEIN"/>
    <property type="match status" value="1"/>
</dbReference>
<dbReference type="PANTHER" id="PTHR33064:SF37">
    <property type="entry name" value="RIBONUCLEASE H"/>
    <property type="match status" value="1"/>
</dbReference>
<dbReference type="Ensembl" id="ENSNNAT00000008252.1">
    <property type="protein sequence ID" value="ENSNNAP00000007866.1"/>
    <property type="gene ID" value="ENSNNAG00000005297.1"/>
</dbReference>
<evidence type="ECO:0000313" key="6">
    <source>
        <dbReference type="Ensembl" id="ENSNNAP00000007866.1"/>
    </source>
</evidence>
<dbReference type="PROSITE" id="PS50878">
    <property type="entry name" value="RT_POL"/>
    <property type="match status" value="1"/>
</dbReference>
<dbReference type="InterPro" id="IPR051320">
    <property type="entry name" value="Viral_Replic_Matur_Polypro"/>
</dbReference>
<evidence type="ECO:0000259" key="5">
    <source>
        <dbReference type="PROSITE" id="PS50878"/>
    </source>
</evidence>
<dbReference type="SUPFAM" id="SSF56672">
    <property type="entry name" value="DNA/RNA polymerases"/>
    <property type="match status" value="1"/>
</dbReference>
<evidence type="ECO:0000256" key="2">
    <source>
        <dbReference type="ARBA" id="ARBA00012180"/>
    </source>
</evidence>
<dbReference type="Gene3D" id="2.40.70.10">
    <property type="entry name" value="Acid Proteases"/>
    <property type="match status" value="1"/>
</dbReference>
<feature type="domain" description="Peptidase A2" evidence="4">
    <location>
        <begin position="8"/>
        <end position="79"/>
    </location>
</feature>
<feature type="domain" description="Reverse transcriptase" evidence="5">
    <location>
        <begin position="178"/>
        <end position="368"/>
    </location>
</feature>
<keyword evidence="7" id="KW-1185">Reference proteome</keyword>
<dbReference type="Gene3D" id="3.30.70.270">
    <property type="match status" value="1"/>
</dbReference>
<dbReference type="Gene3D" id="3.10.10.10">
    <property type="entry name" value="HIV Type 1 Reverse Transcriptase, subunit A, domain 1"/>
    <property type="match status" value="1"/>
</dbReference>
<evidence type="ECO:0000256" key="1">
    <source>
        <dbReference type="ARBA" id="ARBA00010879"/>
    </source>
</evidence>
<dbReference type="AlphaFoldDB" id="A0A8C6VS84"/>
<keyword evidence="3" id="KW-0378">Hydrolase</keyword>
<dbReference type="InterPro" id="IPR043128">
    <property type="entry name" value="Rev_trsase/Diguanyl_cyclase"/>
</dbReference>
<dbReference type="InterPro" id="IPR043502">
    <property type="entry name" value="DNA/RNA_pol_sf"/>
</dbReference>
<dbReference type="PROSITE" id="PS50175">
    <property type="entry name" value="ASP_PROT_RETROV"/>
    <property type="match status" value="1"/>
</dbReference>
<proteinExistence type="inferred from homology"/>
<protein>
    <recommendedName>
        <fullName evidence="2">ribonuclease H</fullName>
        <ecNumber evidence="2">3.1.26.4</ecNumber>
    </recommendedName>
</protein>
<reference evidence="6" key="2">
    <citation type="submission" date="2025-09" db="UniProtKB">
        <authorList>
            <consortium name="Ensembl"/>
        </authorList>
    </citation>
    <scope>IDENTIFICATION</scope>
</reference>
<dbReference type="InterPro" id="IPR018061">
    <property type="entry name" value="Retropepsins"/>
</dbReference>
<evidence type="ECO:0000256" key="3">
    <source>
        <dbReference type="ARBA" id="ARBA00022801"/>
    </source>
</evidence>
<dbReference type="Pfam" id="PF00077">
    <property type="entry name" value="RVP"/>
    <property type="match status" value="1"/>
</dbReference>
<dbReference type="InterPro" id="IPR001969">
    <property type="entry name" value="Aspartic_peptidase_AS"/>
</dbReference>
<dbReference type="OMA" id="PAREEWW"/>
<dbReference type="InterPro" id="IPR001995">
    <property type="entry name" value="Peptidase_A2_cat"/>
</dbReference>
<comment type="similarity">
    <text evidence="1">Belongs to the beta type-B retroviral polymerase family. HERV class-II K(HML-2) pol subfamily.</text>
</comment>
<evidence type="ECO:0000313" key="7">
    <source>
        <dbReference type="Proteomes" id="UP000694559"/>
    </source>
</evidence>
<reference evidence="6" key="1">
    <citation type="submission" date="2025-08" db="UniProtKB">
        <authorList>
            <consortium name="Ensembl"/>
        </authorList>
    </citation>
    <scope>IDENTIFICATION</scope>
</reference>
<dbReference type="SUPFAM" id="SSF50630">
    <property type="entry name" value="Acid proteases"/>
    <property type="match status" value="1"/>
</dbReference>